<keyword evidence="4" id="KW-1185">Reference proteome</keyword>
<dbReference type="Pfam" id="PF04909">
    <property type="entry name" value="Amidohydro_2"/>
    <property type="match status" value="1"/>
</dbReference>
<dbReference type="GO" id="GO:0016787">
    <property type="term" value="F:hydrolase activity"/>
    <property type="evidence" value="ECO:0007669"/>
    <property type="project" value="UniProtKB-KW"/>
</dbReference>
<dbReference type="Gene3D" id="3.20.20.140">
    <property type="entry name" value="Metal-dependent hydrolases"/>
    <property type="match status" value="1"/>
</dbReference>
<comment type="caution">
    <text evidence="3">The sequence shown here is derived from an EMBL/GenBank/DDBJ whole genome shotgun (WGS) entry which is preliminary data.</text>
</comment>
<dbReference type="RefSeq" id="WP_088440644.1">
    <property type="nucleotide sequence ID" value="NZ_BMMC01000014.1"/>
</dbReference>
<dbReference type="GO" id="GO:0005737">
    <property type="term" value="C:cytoplasm"/>
    <property type="evidence" value="ECO:0007669"/>
    <property type="project" value="TreeGrafter"/>
</dbReference>
<dbReference type="AlphaFoldDB" id="A0A246JUS2"/>
<dbReference type="InterPro" id="IPR032466">
    <property type="entry name" value="Metal_Hydrolase"/>
</dbReference>
<evidence type="ECO:0000313" key="4">
    <source>
        <dbReference type="Proteomes" id="UP000197361"/>
    </source>
</evidence>
<protein>
    <submittedName>
        <fullName evidence="3">Amidohydrolase</fullName>
    </submittedName>
</protein>
<dbReference type="Proteomes" id="UP000197361">
    <property type="component" value="Unassembled WGS sequence"/>
</dbReference>
<organism evidence="3 4">
    <name type="scientific">Sphingopyxis bauzanensis</name>
    <dbReference type="NCBI Taxonomy" id="651663"/>
    <lineage>
        <taxon>Bacteria</taxon>
        <taxon>Pseudomonadati</taxon>
        <taxon>Pseudomonadota</taxon>
        <taxon>Alphaproteobacteria</taxon>
        <taxon>Sphingomonadales</taxon>
        <taxon>Sphingomonadaceae</taxon>
        <taxon>Sphingopyxis</taxon>
    </lineage>
</organism>
<sequence length="431" mass="47979">MKIDEMILVSVDDHVCEPPDMFVRHISPKYKGQEPQVVTTEHGQAWVIEGKKNSGLGLNAVVGRPKEEYGMEPMSFDHLRAGTYDIHARIDDMDANGVLGSINFPQFPGFAGVRFLKQNDKGLALATIQAYNDWHVQDWCGPYPGRMIPLALLPLWDIDLTLAEMKRMIALGVHSCSFPDNPAMIGLPSLHDEQWRPLWELCNDNKVVLSAHIGTGSHAAHASDLSPISSWITSMPISIANSAADWLFASFWKDFPDLKIALSEGSIGWVPYFLERAETTVRQHSAWTNLNLGGLTPTEIFRRHFLTCFIEDNFGLVNRHAIGIDNIAWECDYPHSDCVWPLSPEEVWRGVKDFSKDEIDKITHGNAMHFYSYDPFPLLGRENCTVGALRAQAAAKGVDTSEQASLGGLAPKWEPGKPITSGDVQKMLSTV</sequence>
<dbReference type="GO" id="GO:0016831">
    <property type="term" value="F:carboxy-lyase activity"/>
    <property type="evidence" value="ECO:0007669"/>
    <property type="project" value="InterPro"/>
</dbReference>
<keyword evidence="3" id="KW-0378">Hydrolase</keyword>
<dbReference type="SUPFAM" id="SSF51556">
    <property type="entry name" value="Metallo-dependent hydrolases"/>
    <property type="match status" value="1"/>
</dbReference>
<gene>
    <name evidence="3" type="ORF">CDQ92_06590</name>
</gene>
<evidence type="ECO:0000256" key="1">
    <source>
        <dbReference type="ARBA" id="ARBA00023239"/>
    </source>
</evidence>
<dbReference type="PANTHER" id="PTHR21240">
    <property type="entry name" value="2-AMINO-3-CARBOXYLMUCONATE-6-SEMIALDEHYDE DECARBOXYLASE"/>
    <property type="match status" value="1"/>
</dbReference>
<proteinExistence type="predicted"/>
<name>A0A246JUS2_9SPHN</name>
<dbReference type="OrthoDB" id="9799024at2"/>
<feature type="domain" description="Amidohydrolase-related" evidence="2">
    <location>
        <begin position="89"/>
        <end position="371"/>
    </location>
</feature>
<dbReference type="EMBL" id="NISK01000002">
    <property type="protein sequence ID" value="OWQ96788.1"/>
    <property type="molecule type" value="Genomic_DNA"/>
</dbReference>
<evidence type="ECO:0000313" key="3">
    <source>
        <dbReference type="EMBL" id="OWQ96788.1"/>
    </source>
</evidence>
<dbReference type="InterPro" id="IPR006680">
    <property type="entry name" value="Amidohydro-rel"/>
</dbReference>
<keyword evidence="1" id="KW-0456">Lyase</keyword>
<dbReference type="GO" id="GO:0019748">
    <property type="term" value="P:secondary metabolic process"/>
    <property type="evidence" value="ECO:0007669"/>
    <property type="project" value="TreeGrafter"/>
</dbReference>
<reference evidence="3 4" key="1">
    <citation type="journal article" date="2010" name="Int. J. Syst. Evol. Microbiol.">
        <title>Sphingopyxis bauzanensis sp. nov., a psychrophilic bacterium isolated from soil.</title>
        <authorList>
            <person name="Zhang D.C."/>
            <person name="Liu H.C."/>
            <person name="Xin Y.H."/>
            <person name="Zhou Y.G."/>
            <person name="Schinner F."/>
            <person name="Margesin R."/>
        </authorList>
    </citation>
    <scope>NUCLEOTIDE SEQUENCE [LARGE SCALE GENOMIC DNA]</scope>
    <source>
        <strain evidence="3 4">DSM 22271</strain>
    </source>
</reference>
<dbReference type="InterPro" id="IPR032465">
    <property type="entry name" value="ACMSD"/>
</dbReference>
<evidence type="ECO:0000259" key="2">
    <source>
        <dbReference type="Pfam" id="PF04909"/>
    </source>
</evidence>
<accession>A0A246JUS2</accession>
<dbReference type="PANTHER" id="PTHR21240:SF28">
    <property type="entry name" value="ISO-OROTATE DECARBOXYLASE (EUROFUNG)"/>
    <property type="match status" value="1"/>
</dbReference>